<evidence type="ECO:0000313" key="3">
    <source>
        <dbReference type="EMBL" id="GGA22146.1"/>
    </source>
</evidence>
<dbReference type="Pfam" id="PF13827">
    <property type="entry name" value="DUF4189"/>
    <property type="match status" value="1"/>
</dbReference>
<evidence type="ECO:0000256" key="1">
    <source>
        <dbReference type="SAM" id="SignalP"/>
    </source>
</evidence>
<dbReference type="Proteomes" id="UP000620046">
    <property type="component" value="Unassembled WGS sequence"/>
</dbReference>
<keyword evidence="1" id="KW-0732">Signal</keyword>
<proteinExistence type="predicted"/>
<protein>
    <recommendedName>
        <fullName evidence="2">DUF4189 domain-containing protein</fullName>
    </recommendedName>
</protein>
<evidence type="ECO:0000259" key="2">
    <source>
        <dbReference type="Pfam" id="PF13827"/>
    </source>
</evidence>
<feature type="domain" description="DUF4189" evidence="2">
    <location>
        <begin position="62"/>
        <end position="161"/>
    </location>
</feature>
<accession>A0ABQ1FNV0</accession>
<feature type="chain" id="PRO_5045512323" description="DUF4189 domain-containing protein" evidence="1">
    <location>
        <begin position="24"/>
        <end position="169"/>
    </location>
</feature>
<comment type="caution">
    <text evidence="3">The sequence shown here is derived from an EMBL/GenBank/DDBJ whole genome shotgun (WGS) entry which is preliminary data.</text>
</comment>
<dbReference type="InterPro" id="IPR025240">
    <property type="entry name" value="DUF4189"/>
</dbReference>
<keyword evidence="4" id="KW-1185">Reference proteome</keyword>
<gene>
    <name evidence="3" type="ORF">GCM10010981_07920</name>
</gene>
<evidence type="ECO:0000313" key="4">
    <source>
        <dbReference type="Proteomes" id="UP000620046"/>
    </source>
</evidence>
<sequence length="169" mass="17870">MNKNMIKWIIGATLLLVTTLTHAQAGPCPPGMSEYPGSNGIPSCGPLRSDYEQPKGYWADQWAAVARSNNGTDGFALDQPNEETAKQASLENCTVMGGTQCAVEVTYKNTCIAVAKGVDEAGQAHSTISTAGTPRGAMKEALKTCKKTSEKHSCQLSGIACGLPKWVSY</sequence>
<feature type="signal peptide" evidence="1">
    <location>
        <begin position="1"/>
        <end position="23"/>
    </location>
</feature>
<name>A0ABQ1FNV0_9GAMM</name>
<reference evidence="4" key="1">
    <citation type="journal article" date="2019" name="Int. J. Syst. Evol. Microbiol.">
        <title>The Global Catalogue of Microorganisms (GCM) 10K type strain sequencing project: providing services to taxonomists for standard genome sequencing and annotation.</title>
        <authorList>
            <consortium name="The Broad Institute Genomics Platform"/>
            <consortium name="The Broad Institute Genome Sequencing Center for Infectious Disease"/>
            <person name="Wu L."/>
            <person name="Ma J."/>
        </authorList>
    </citation>
    <scope>NUCLEOTIDE SEQUENCE [LARGE SCALE GENOMIC DNA]</scope>
    <source>
        <strain evidence="4">CGMCC 1.15439</strain>
    </source>
</reference>
<dbReference type="EMBL" id="BMJA01000001">
    <property type="protein sequence ID" value="GGA22146.1"/>
    <property type="molecule type" value="Genomic_DNA"/>
</dbReference>
<dbReference type="RefSeq" id="WP_188792954.1">
    <property type="nucleotide sequence ID" value="NZ_BMJA01000001.1"/>
</dbReference>
<organism evidence="3 4">
    <name type="scientific">Dyella nitratireducens</name>
    <dbReference type="NCBI Taxonomy" id="1849580"/>
    <lineage>
        <taxon>Bacteria</taxon>
        <taxon>Pseudomonadati</taxon>
        <taxon>Pseudomonadota</taxon>
        <taxon>Gammaproteobacteria</taxon>
        <taxon>Lysobacterales</taxon>
        <taxon>Rhodanobacteraceae</taxon>
        <taxon>Dyella</taxon>
    </lineage>
</organism>